<comment type="caution">
    <text evidence="2">The sequence shown here is derived from an EMBL/GenBank/DDBJ whole genome shotgun (WGS) entry which is preliminary data.</text>
</comment>
<dbReference type="AlphaFoldDB" id="A0A2N5TI98"/>
<dbReference type="Proteomes" id="UP000235392">
    <property type="component" value="Unassembled WGS sequence"/>
</dbReference>
<evidence type="ECO:0000313" key="3">
    <source>
        <dbReference type="Proteomes" id="UP000235392"/>
    </source>
</evidence>
<evidence type="ECO:0000313" key="2">
    <source>
        <dbReference type="EMBL" id="PLW25234.1"/>
    </source>
</evidence>
<gene>
    <name evidence="2" type="ORF">PCASD_25302</name>
</gene>
<reference evidence="2 3" key="1">
    <citation type="submission" date="2017-11" db="EMBL/GenBank/DDBJ databases">
        <title>De novo assembly and phasing of dikaryotic genomes from two isolates of Puccinia coronata f. sp. avenae, the causal agent of oat crown rust.</title>
        <authorList>
            <person name="Miller M.E."/>
            <person name="Zhang Y."/>
            <person name="Omidvar V."/>
            <person name="Sperschneider J."/>
            <person name="Schwessinger B."/>
            <person name="Raley C."/>
            <person name="Palmer J.M."/>
            <person name="Garnica D."/>
            <person name="Upadhyaya N."/>
            <person name="Rathjen J."/>
            <person name="Taylor J.M."/>
            <person name="Park R.F."/>
            <person name="Dodds P.N."/>
            <person name="Hirsch C.D."/>
            <person name="Kianian S.F."/>
            <person name="Figueroa M."/>
        </authorList>
    </citation>
    <scope>NUCLEOTIDE SEQUENCE [LARGE SCALE GENOMIC DNA]</scope>
    <source>
        <strain evidence="2">12SD80</strain>
    </source>
</reference>
<dbReference type="EMBL" id="PGCI01000557">
    <property type="protein sequence ID" value="PLW25234.1"/>
    <property type="molecule type" value="Genomic_DNA"/>
</dbReference>
<protein>
    <submittedName>
        <fullName evidence="2">Uncharacterized protein</fullName>
    </submittedName>
</protein>
<sequence>MTMAMARRLVVATTTASSARPSLPAAPRLELLVSSFFLIASTINSYAIGLNIHNIDTRIRSRSPIKFSRHLL</sequence>
<keyword evidence="1" id="KW-0812">Transmembrane</keyword>
<keyword evidence="1" id="KW-1133">Transmembrane helix</keyword>
<keyword evidence="1" id="KW-0472">Membrane</keyword>
<name>A0A2N5TI98_9BASI</name>
<organism evidence="2 3">
    <name type="scientific">Puccinia coronata f. sp. avenae</name>
    <dbReference type="NCBI Taxonomy" id="200324"/>
    <lineage>
        <taxon>Eukaryota</taxon>
        <taxon>Fungi</taxon>
        <taxon>Dikarya</taxon>
        <taxon>Basidiomycota</taxon>
        <taxon>Pucciniomycotina</taxon>
        <taxon>Pucciniomycetes</taxon>
        <taxon>Pucciniales</taxon>
        <taxon>Pucciniaceae</taxon>
        <taxon>Puccinia</taxon>
    </lineage>
</organism>
<proteinExistence type="predicted"/>
<evidence type="ECO:0000256" key="1">
    <source>
        <dbReference type="SAM" id="Phobius"/>
    </source>
</evidence>
<accession>A0A2N5TI98</accession>
<feature type="transmembrane region" description="Helical" evidence="1">
    <location>
        <begin position="31"/>
        <end position="52"/>
    </location>
</feature>